<dbReference type="InterPro" id="IPR037472">
    <property type="entry name" value="MBD8"/>
</dbReference>
<dbReference type="PANTHER" id="PTHR37701:SF13">
    <property type="entry name" value="C2H2-TYPE DOMAIN-CONTAINING PROTEIN"/>
    <property type="match status" value="1"/>
</dbReference>
<accession>A0AAV5JD76</accession>
<feature type="region of interest" description="Disordered" evidence="1">
    <location>
        <begin position="84"/>
        <end position="118"/>
    </location>
</feature>
<dbReference type="EMBL" id="BPVZ01000030">
    <property type="protein sequence ID" value="GKV09359.1"/>
    <property type="molecule type" value="Genomic_DNA"/>
</dbReference>
<evidence type="ECO:0000256" key="1">
    <source>
        <dbReference type="SAM" id="MobiDB-lite"/>
    </source>
</evidence>
<comment type="caution">
    <text evidence="2">The sequence shown here is derived from an EMBL/GenBank/DDBJ whole genome shotgun (WGS) entry which is preliminary data.</text>
</comment>
<dbReference type="SMART" id="SM00384">
    <property type="entry name" value="AT_hook"/>
    <property type="match status" value="2"/>
</dbReference>
<proteinExistence type="predicted"/>
<dbReference type="Proteomes" id="UP001054252">
    <property type="component" value="Unassembled WGS sequence"/>
</dbReference>
<dbReference type="InterPro" id="IPR017956">
    <property type="entry name" value="AT_hook_DNA-bd_motif"/>
</dbReference>
<sequence length="257" mass="28685">MAENPKEMEVVNLNSAAVDLVALGNADTLVTCSGTKRRRGRPRKDGKDNLSVQKALTEIGEIKTPMVCGSANEKVNINANEGNVSSCSEIKRKRGRPPKNRNSKSADGSKQRKIQSQNECNKDAIMAENLKEKEVVNVNGEAVDLVALRNADDFLREELRRRTEGLGTEAELLELLKRLDGEWGTKSEKKRIVDACNFCNMLPKGWKLMLCVRRRASNAWLACRRYIRCPILFAFSMVSLSLIDGYSLLCAEFIPIP</sequence>
<gene>
    <name evidence="2" type="ORF">SLEP1_g20869</name>
</gene>
<keyword evidence="3" id="KW-1185">Reference proteome</keyword>
<name>A0AAV5JD76_9ROSI</name>
<feature type="compositionally biased region" description="Basic residues" evidence="1">
    <location>
        <begin position="91"/>
        <end position="102"/>
    </location>
</feature>
<evidence type="ECO:0000313" key="2">
    <source>
        <dbReference type="EMBL" id="GKV09359.1"/>
    </source>
</evidence>
<protein>
    <submittedName>
        <fullName evidence="2">Uncharacterized protein</fullName>
    </submittedName>
</protein>
<dbReference type="AlphaFoldDB" id="A0AAV5JD76"/>
<evidence type="ECO:0000313" key="3">
    <source>
        <dbReference type="Proteomes" id="UP001054252"/>
    </source>
</evidence>
<reference evidence="2 3" key="1">
    <citation type="journal article" date="2021" name="Commun. Biol.">
        <title>The genome of Shorea leprosula (Dipterocarpaceae) highlights the ecological relevance of drought in aseasonal tropical rainforests.</title>
        <authorList>
            <person name="Ng K.K.S."/>
            <person name="Kobayashi M.J."/>
            <person name="Fawcett J.A."/>
            <person name="Hatakeyama M."/>
            <person name="Paape T."/>
            <person name="Ng C.H."/>
            <person name="Ang C.C."/>
            <person name="Tnah L.H."/>
            <person name="Lee C.T."/>
            <person name="Nishiyama T."/>
            <person name="Sese J."/>
            <person name="O'Brien M.J."/>
            <person name="Copetti D."/>
            <person name="Mohd Noor M.I."/>
            <person name="Ong R.C."/>
            <person name="Putra M."/>
            <person name="Sireger I.Z."/>
            <person name="Indrioko S."/>
            <person name="Kosugi Y."/>
            <person name="Izuno A."/>
            <person name="Isagi Y."/>
            <person name="Lee S.L."/>
            <person name="Shimizu K.K."/>
        </authorList>
    </citation>
    <scope>NUCLEOTIDE SEQUENCE [LARGE SCALE GENOMIC DNA]</scope>
    <source>
        <strain evidence="2">214</strain>
    </source>
</reference>
<dbReference type="GO" id="GO:0003677">
    <property type="term" value="F:DNA binding"/>
    <property type="evidence" value="ECO:0007669"/>
    <property type="project" value="InterPro"/>
</dbReference>
<dbReference type="PANTHER" id="PTHR37701">
    <property type="entry name" value="METHYL-CPG-BINDING DOMAIN-CONTAINING PROTEIN 8"/>
    <property type="match status" value="1"/>
</dbReference>
<organism evidence="2 3">
    <name type="scientific">Rubroshorea leprosula</name>
    <dbReference type="NCBI Taxonomy" id="152421"/>
    <lineage>
        <taxon>Eukaryota</taxon>
        <taxon>Viridiplantae</taxon>
        <taxon>Streptophyta</taxon>
        <taxon>Embryophyta</taxon>
        <taxon>Tracheophyta</taxon>
        <taxon>Spermatophyta</taxon>
        <taxon>Magnoliopsida</taxon>
        <taxon>eudicotyledons</taxon>
        <taxon>Gunneridae</taxon>
        <taxon>Pentapetalae</taxon>
        <taxon>rosids</taxon>
        <taxon>malvids</taxon>
        <taxon>Malvales</taxon>
        <taxon>Dipterocarpaceae</taxon>
        <taxon>Rubroshorea</taxon>
    </lineage>
</organism>